<feature type="transmembrane region" description="Helical" evidence="1">
    <location>
        <begin position="45"/>
        <end position="73"/>
    </location>
</feature>
<organism evidence="2 4">
    <name type="scientific">Thermoproteota archaeon</name>
    <dbReference type="NCBI Taxonomy" id="2056631"/>
    <lineage>
        <taxon>Archaea</taxon>
        <taxon>Thermoproteota</taxon>
    </lineage>
</organism>
<gene>
    <name evidence="3" type="ORF">DSO09_05695</name>
    <name evidence="2" type="ORF">EF809_00330</name>
</gene>
<dbReference type="EMBL" id="RXIH01000001">
    <property type="protein sequence ID" value="RZN57892.1"/>
    <property type="molecule type" value="Genomic_DNA"/>
</dbReference>
<feature type="transmembrane region" description="Helical" evidence="1">
    <location>
        <begin position="105"/>
        <end position="126"/>
    </location>
</feature>
<keyword evidence="1" id="KW-1133">Transmembrane helix</keyword>
<reference evidence="2 4" key="2">
    <citation type="journal article" date="2019" name="Nat. Microbiol.">
        <title>Wide diversity of methane and short-chain alkane metabolisms in uncultured archaea.</title>
        <authorList>
            <person name="Borrel G."/>
            <person name="Adam P.S."/>
            <person name="McKay L.J."/>
            <person name="Chen L.X."/>
            <person name="Sierra-Garcia I.N."/>
            <person name="Sieber C.M."/>
            <person name="Letourneur Q."/>
            <person name="Ghozlane A."/>
            <person name="Andersen G.L."/>
            <person name="Li W.J."/>
            <person name="Hallam S.J."/>
            <person name="Muyzer G."/>
            <person name="de Oliveira V.M."/>
            <person name="Inskeep W.P."/>
            <person name="Banfield J.F."/>
            <person name="Gribaldo S."/>
        </authorList>
    </citation>
    <scope>NUCLEOTIDE SEQUENCE [LARGE SCALE GENOMIC DNA]</scope>
    <source>
        <strain evidence="2">Verst-YHS</strain>
    </source>
</reference>
<evidence type="ECO:0000313" key="3">
    <source>
        <dbReference type="EMBL" id="TDA38000.1"/>
    </source>
</evidence>
<keyword evidence="1" id="KW-0812">Transmembrane</keyword>
<protein>
    <submittedName>
        <fullName evidence="2">Uncharacterized protein</fullName>
    </submittedName>
</protein>
<sequence>MTKEYNKKIYLKMSLLRIFSRSFILLLLVLFSYVIMSYIEQINLIIPIINIPLISLISIMILAIIGIMIYRIFYDILLLLPKFSKILNIIFKKINSDFETTLKRIFYDIIILIFMIVILIVLMPLFAKIPFIGIYLSTALSLLALAITILVFWDLGKIIYNKIEALAEYIAEKLE</sequence>
<dbReference type="EMBL" id="QNVI01000061">
    <property type="protein sequence ID" value="TDA38000.1"/>
    <property type="molecule type" value="Genomic_DNA"/>
</dbReference>
<keyword evidence="1" id="KW-0472">Membrane</keyword>
<accession>A0A520KH74</accession>
<dbReference type="AlphaFoldDB" id="A0A520KH74"/>
<reference evidence="3 5" key="1">
    <citation type="journal article" date="2019" name="Nat. Microbiol.">
        <title>Expanding anaerobic alkane metabolism in the domain of Archaea.</title>
        <authorList>
            <person name="Wang Y."/>
            <person name="Wegener G."/>
            <person name="Hou J."/>
            <person name="Wang F."/>
            <person name="Xiao X."/>
        </authorList>
    </citation>
    <scope>NUCLEOTIDE SEQUENCE [LARGE SCALE GENOMIC DNA]</scope>
    <source>
        <strain evidence="3">WYZ-LMO11</strain>
    </source>
</reference>
<proteinExistence type="predicted"/>
<evidence type="ECO:0000256" key="1">
    <source>
        <dbReference type="SAM" id="Phobius"/>
    </source>
</evidence>
<comment type="caution">
    <text evidence="2">The sequence shown here is derived from an EMBL/GenBank/DDBJ whole genome shotgun (WGS) entry which is preliminary data.</text>
</comment>
<dbReference type="Proteomes" id="UP000316080">
    <property type="component" value="Unassembled WGS sequence"/>
</dbReference>
<evidence type="ECO:0000313" key="2">
    <source>
        <dbReference type="EMBL" id="RZN57892.1"/>
    </source>
</evidence>
<name>A0A520KH74_9CREN</name>
<evidence type="ECO:0000313" key="5">
    <source>
        <dbReference type="Proteomes" id="UP000317265"/>
    </source>
</evidence>
<dbReference type="Proteomes" id="UP000317265">
    <property type="component" value="Unassembled WGS sequence"/>
</dbReference>
<evidence type="ECO:0000313" key="4">
    <source>
        <dbReference type="Proteomes" id="UP000316080"/>
    </source>
</evidence>
<feature type="transmembrane region" description="Helical" evidence="1">
    <location>
        <begin position="132"/>
        <end position="153"/>
    </location>
</feature>
<feature type="transmembrane region" description="Helical" evidence="1">
    <location>
        <begin position="21"/>
        <end position="39"/>
    </location>
</feature>